<dbReference type="PANTHER" id="PTHR46673:SF1">
    <property type="entry name" value="4F2 CELL-SURFACE ANTIGEN HEAVY CHAIN"/>
    <property type="match status" value="1"/>
</dbReference>
<dbReference type="GO" id="GO:0016323">
    <property type="term" value="C:basolateral plasma membrane"/>
    <property type="evidence" value="ECO:0007669"/>
    <property type="project" value="TreeGrafter"/>
</dbReference>
<dbReference type="GO" id="GO:0004558">
    <property type="term" value="F:alpha-1,4-glucosidase activity"/>
    <property type="evidence" value="ECO:0007669"/>
    <property type="project" value="UniProtKB-EC"/>
</dbReference>
<evidence type="ECO:0000313" key="7">
    <source>
        <dbReference type="Proteomes" id="UP001458880"/>
    </source>
</evidence>
<feature type="domain" description="Solute carrier family 3 member 2 N-terminal" evidence="5">
    <location>
        <begin position="119"/>
        <end position="183"/>
    </location>
</feature>
<dbReference type="InterPro" id="IPR031984">
    <property type="entry name" value="SLC3A2_N"/>
</dbReference>
<dbReference type="PANTHER" id="PTHR46673">
    <property type="entry name" value="4F2 CELL-SURFACE ANTIGEN HEAVY CHAIN"/>
    <property type="match status" value="1"/>
</dbReference>
<dbReference type="AlphaFoldDB" id="A0AAW1JJE4"/>
<dbReference type="Gene3D" id="3.90.400.10">
    <property type="entry name" value="Oligo-1,6-glucosidase, Domain 2"/>
    <property type="match status" value="1"/>
</dbReference>
<dbReference type="GO" id="GO:1903801">
    <property type="term" value="P:L-leucine import across plasma membrane"/>
    <property type="evidence" value="ECO:0007669"/>
    <property type="project" value="TreeGrafter"/>
</dbReference>
<keyword evidence="3" id="KW-0472">Membrane</keyword>
<evidence type="ECO:0000313" key="6">
    <source>
        <dbReference type="EMBL" id="KAK9703488.1"/>
    </source>
</evidence>
<dbReference type="InterPro" id="IPR017853">
    <property type="entry name" value="GH"/>
</dbReference>
<dbReference type="EC" id="3.2.1.20" evidence="2"/>
<dbReference type="GO" id="GO:0015180">
    <property type="term" value="F:L-alanine transmembrane transporter activity"/>
    <property type="evidence" value="ECO:0007669"/>
    <property type="project" value="TreeGrafter"/>
</dbReference>
<dbReference type="Pfam" id="PF16028">
    <property type="entry name" value="SLC3A2_N"/>
    <property type="match status" value="1"/>
</dbReference>
<dbReference type="GO" id="GO:0015823">
    <property type="term" value="P:phenylalanine transport"/>
    <property type="evidence" value="ECO:0007669"/>
    <property type="project" value="TreeGrafter"/>
</dbReference>
<keyword evidence="3" id="KW-1133">Transmembrane helix</keyword>
<evidence type="ECO:0000256" key="2">
    <source>
        <dbReference type="ARBA" id="ARBA00012741"/>
    </source>
</evidence>
<dbReference type="Gene3D" id="3.20.20.80">
    <property type="entry name" value="Glycosidases"/>
    <property type="match status" value="1"/>
</dbReference>
<reference evidence="6 7" key="1">
    <citation type="journal article" date="2024" name="BMC Genomics">
        <title>De novo assembly and annotation of Popillia japonica's genome with initial clues to its potential as an invasive pest.</title>
        <authorList>
            <person name="Cucini C."/>
            <person name="Boschi S."/>
            <person name="Funari R."/>
            <person name="Cardaioli E."/>
            <person name="Iannotti N."/>
            <person name="Marturano G."/>
            <person name="Paoli F."/>
            <person name="Bruttini M."/>
            <person name="Carapelli A."/>
            <person name="Frati F."/>
            <person name="Nardi F."/>
        </authorList>
    </citation>
    <scope>NUCLEOTIDE SEQUENCE [LARGE SCALE GENOMIC DNA]</scope>
    <source>
        <strain evidence="6">DMR45628</strain>
    </source>
</reference>
<keyword evidence="7" id="KW-1185">Reference proteome</keyword>
<dbReference type="InterPro" id="IPR013780">
    <property type="entry name" value="Glyco_hydro_b"/>
</dbReference>
<feature type="transmembrane region" description="Helical" evidence="3">
    <location>
        <begin position="142"/>
        <end position="166"/>
    </location>
</feature>
<dbReference type="GO" id="GO:1904273">
    <property type="term" value="P:L-alanine import across plasma membrane"/>
    <property type="evidence" value="ECO:0007669"/>
    <property type="project" value="TreeGrafter"/>
</dbReference>
<proteinExistence type="predicted"/>
<dbReference type="InterPro" id="IPR045857">
    <property type="entry name" value="O16G_dom_2"/>
</dbReference>
<comment type="catalytic activity">
    <reaction evidence="1">
        <text>Hydrolysis of terminal, non-reducing (1-&gt;4)-linked alpha-D-glucose residues with release of alpha-D-glucose.</text>
        <dbReference type="EC" id="3.2.1.20"/>
    </reaction>
</comment>
<gene>
    <name evidence="6" type="ORF">QE152_g29289</name>
</gene>
<organism evidence="6 7">
    <name type="scientific">Popillia japonica</name>
    <name type="common">Japanese beetle</name>
    <dbReference type="NCBI Taxonomy" id="7064"/>
    <lineage>
        <taxon>Eukaryota</taxon>
        <taxon>Metazoa</taxon>
        <taxon>Ecdysozoa</taxon>
        <taxon>Arthropoda</taxon>
        <taxon>Hexapoda</taxon>
        <taxon>Insecta</taxon>
        <taxon>Pterygota</taxon>
        <taxon>Neoptera</taxon>
        <taxon>Endopterygota</taxon>
        <taxon>Coleoptera</taxon>
        <taxon>Polyphaga</taxon>
        <taxon>Scarabaeiformia</taxon>
        <taxon>Scarabaeidae</taxon>
        <taxon>Rutelinae</taxon>
        <taxon>Popillia</taxon>
    </lineage>
</organism>
<comment type="caution">
    <text evidence="6">The sequence shown here is derived from an EMBL/GenBank/DDBJ whole genome shotgun (WGS) entry which is preliminary data.</text>
</comment>
<dbReference type="InterPro" id="IPR006047">
    <property type="entry name" value="GH13_cat_dom"/>
</dbReference>
<dbReference type="GO" id="GO:0015190">
    <property type="term" value="F:L-leucine transmembrane transporter activity"/>
    <property type="evidence" value="ECO:0007669"/>
    <property type="project" value="TreeGrafter"/>
</dbReference>
<dbReference type="Pfam" id="PF00128">
    <property type="entry name" value="Alpha-amylase"/>
    <property type="match status" value="1"/>
</dbReference>
<dbReference type="GO" id="GO:0005975">
    <property type="term" value="P:carbohydrate metabolic process"/>
    <property type="evidence" value="ECO:0007669"/>
    <property type="project" value="InterPro"/>
</dbReference>
<dbReference type="Gene3D" id="2.60.40.1180">
    <property type="entry name" value="Golgi alpha-mannosidase II"/>
    <property type="match status" value="1"/>
</dbReference>
<evidence type="ECO:0000259" key="5">
    <source>
        <dbReference type="Pfam" id="PF16028"/>
    </source>
</evidence>
<accession>A0AAW1JJE4</accession>
<feature type="domain" description="Glycosyl hydrolase family 13 catalytic" evidence="4">
    <location>
        <begin position="223"/>
        <end position="407"/>
    </location>
</feature>
<dbReference type="GO" id="GO:0015173">
    <property type="term" value="F:aromatic amino acid transmembrane transporter activity"/>
    <property type="evidence" value="ECO:0007669"/>
    <property type="project" value="TreeGrafter"/>
</dbReference>
<dbReference type="EMBL" id="JASPKY010000368">
    <property type="protein sequence ID" value="KAK9703488.1"/>
    <property type="molecule type" value="Genomic_DNA"/>
</dbReference>
<keyword evidence="3" id="KW-0812">Transmembrane</keyword>
<evidence type="ECO:0000259" key="4">
    <source>
        <dbReference type="Pfam" id="PF00128"/>
    </source>
</evidence>
<name>A0AAW1JJE4_POPJA</name>
<evidence type="ECO:0000256" key="3">
    <source>
        <dbReference type="SAM" id="Phobius"/>
    </source>
</evidence>
<dbReference type="InterPro" id="IPR042280">
    <property type="entry name" value="SLC3A2"/>
</dbReference>
<dbReference type="Proteomes" id="UP001458880">
    <property type="component" value="Unassembled WGS sequence"/>
</dbReference>
<dbReference type="SUPFAM" id="SSF51445">
    <property type="entry name" value="(Trans)glycosidases"/>
    <property type="match status" value="1"/>
</dbReference>
<sequence length="597" mass="66779">MVTYPFSINLNEELPLVEEKNSSNMDKNKLEVSAKDTNNSPTSNATYKAIPESEYLEEQALARLNSHAKNHNNAPEADGAHEKMLPEDDKLSHTVKIIPSTGSPEKKADAFTLDIKPSVVVGMGKEELMKYANDPFWVRLRWVLFVCFWLLWAAMLIGAILIIIAAPKCAPPEPKTWWEEGPLTEVNALITADELKTLKSRGVKGVIADWPLDALQTVDSSPDFQSLLKRAKDADLAVIVGIEPGASTLHFNDSEAKDDAYVNYYIWQNHAKGNTTESPNNWLTPDDTSAWRFSDIRKQFYYAPFGKAWLNYRDPKVKEEFSRVITKFLDAGAGGLRLTRAPYLLVDPEFADESVGNVGNAAVGQYNFYSHHKTKDQPDLGPLLKSWRDIVKNKSEDGLLMLREDLDNLEPYKVNVSLSIDLPRHSQVFNDKLVSGIQIKKAVDSAQQILEKRWPLWESSNTGLDRDVIDIITLLMPGTSLIPLNHTVNSELLSYRKSPSIMYGSFDTFAVANDTTFAFIRVAPSNPGYIVAVNPTDETVKVNFPLETKASVQEEVTVQFISDNYNVTDIEVKVKIESKDVPISPKAAIVLTYVPKS</sequence>
<protein>
    <recommendedName>
        <fullName evidence="2">alpha-glucosidase</fullName>
        <ecNumber evidence="2">3.2.1.20</ecNumber>
    </recommendedName>
</protein>
<dbReference type="GO" id="GO:0016324">
    <property type="term" value="C:apical plasma membrane"/>
    <property type="evidence" value="ECO:0007669"/>
    <property type="project" value="TreeGrafter"/>
</dbReference>
<evidence type="ECO:0000256" key="1">
    <source>
        <dbReference type="ARBA" id="ARBA00001657"/>
    </source>
</evidence>